<dbReference type="InterPro" id="IPR050131">
    <property type="entry name" value="Peptidase_S8_subtilisin-like"/>
</dbReference>
<evidence type="ECO:0000313" key="11">
    <source>
        <dbReference type="EMBL" id="CAH0025151.1"/>
    </source>
</evidence>
<feature type="active site" description="Charge relay system" evidence="6 7">
    <location>
        <position position="525"/>
    </location>
</feature>
<accession>A0A9N9YNQ1</accession>
<keyword evidence="5 7" id="KW-0720">Serine protease</keyword>
<dbReference type="InterPro" id="IPR000209">
    <property type="entry name" value="Peptidase_S8/S53_dom"/>
</dbReference>
<dbReference type="PROSITE" id="PS00138">
    <property type="entry name" value="SUBTILASE_SER"/>
    <property type="match status" value="1"/>
</dbReference>
<dbReference type="InterPro" id="IPR022398">
    <property type="entry name" value="Peptidase_S8_His-AS"/>
</dbReference>
<evidence type="ECO:0000256" key="4">
    <source>
        <dbReference type="ARBA" id="ARBA00022801"/>
    </source>
</evidence>
<protein>
    <submittedName>
        <fullName evidence="11">Uncharacterized protein</fullName>
    </submittedName>
</protein>
<dbReference type="InterPro" id="IPR023828">
    <property type="entry name" value="Peptidase_S8_Ser-AS"/>
</dbReference>
<proteinExistence type="inferred from homology"/>
<evidence type="ECO:0000259" key="9">
    <source>
        <dbReference type="Pfam" id="PF00082"/>
    </source>
</evidence>
<dbReference type="PRINTS" id="PR00723">
    <property type="entry name" value="SUBTILISIN"/>
</dbReference>
<evidence type="ECO:0000256" key="3">
    <source>
        <dbReference type="ARBA" id="ARBA00022729"/>
    </source>
</evidence>
<feature type="domain" description="Peptidase S8/S53" evidence="9">
    <location>
        <begin position="142"/>
        <end position="563"/>
    </location>
</feature>
<evidence type="ECO:0000256" key="8">
    <source>
        <dbReference type="SAM" id="SignalP"/>
    </source>
</evidence>
<dbReference type="InterPro" id="IPR010435">
    <property type="entry name" value="C5a/SBT2-like_Fn3"/>
</dbReference>
<feature type="domain" description="C5a peptidase/Subtilisin-like protease SBT2-like Fn3-like" evidence="10">
    <location>
        <begin position="603"/>
        <end position="718"/>
    </location>
</feature>
<dbReference type="Proteomes" id="UP000696573">
    <property type="component" value="Unassembled WGS sequence"/>
</dbReference>
<dbReference type="EMBL" id="CABFNQ020000702">
    <property type="protein sequence ID" value="CAH0025151.1"/>
    <property type="molecule type" value="Genomic_DNA"/>
</dbReference>
<comment type="caution">
    <text evidence="11">The sequence shown here is derived from an EMBL/GenBank/DDBJ whole genome shotgun (WGS) entry which is preliminary data.</text>
</comment>
<name>A0A9N9YNQ1_9HYPO</name>
<sequence>MISISTLLPASFLLAGGLVAAQSENIEAELFKPTRYIVEFSDAGSAKFRKRDGESDGGVNAEPAITFNSELFHGASFEITNATDQAIADILNLPEVGRLWPAAYMTLDAESQGFLQDSEALAAWDPHKETNVSQVHALGHKGEGVVVGIVDTGADYTHPALGGGLGAGFKIDGGWDFIGNSPDVMDCNGHGTHVAGIIGADDKYVQGVAPKATLRPYKVFDCSGGATEDTAMAAFIRAYEEGADVINGSLGADRGFPDGAIAVLLSRIQEQGVLIVVAAGNSGAQGMLMEVKPDEEAQFANWCDCLAGPFYTTNLGNNFGGLTIGSVEHDTLIAYMVTAYSSSGESRTFAYTSNDGRPFNRTGNVTASWLDADTRTFNPCLQWTAPSPIPDDNLIVLPWQSHDNILNDRADWAFWYNLKDAEYEVPTRLIYDPSVQPVGTALISYEDGDWLVTQHENGYDVTYSFDPDSSPVAAERPSWAGGRLNNWSSWGPTIDGRTKPEVVAPGGTIYNTAAGGGWVTYSGTSMASPYAAGLGALVLGVHGTRAENSDAAASARRRIIASTRSIKNPDGSGAPASVGQQGAGLVDGLKAVLYSTTVNPSYIQLNDTDNFKSTNEIQITNNGDEQVTYKLIHSTEPTYFPRNAESGLFILSPPHSTESGDLASVKLSVEEVTIAAGETVNVEVHFTEPSASDNSTFPIYGGAIVISGNNDETVRVSYLGLKGSINNFPHFGGISPPFLDPDGQAMTEGKTYSFNEQNVPYLPFVIAWSTKEFSFDFVGKDWSPEDWTWPLVPGEKNFFGSFRTVGDGDDFVVADFPVVNFPRLSREFHARPSGTFSWGGELVDGEYRYLRRSLKTFGDPNKIEDWQWDLSPWFGVQRGA</sequence>
<evidence type="ECO:0000256" key="2">
    <source>
        <dbReference type="ARBA" id="ARBA00022670"/>
    </source>
</evidence>
<dbReference type="Gene3D" id="2.60.40.10">
    <property type="entry name" value="Immunoglobulins"/>
    <property type="match status" value="1"/>
</dbReference>
<evidence type="ECO:0000256" key="7">
    <source>
        <dbReference type="PROSITE-ProRule" id="PRU01240"/>
    </source>
</evidence>
<dbReference type="SUPFAM" id="SSF52743">
    <property type="entry name" value="Subtilisin-like"/>
    <property type="match status" value="1"/>
</dbReference>
<evidence type="ECO:0000256" key="6">
    <source>
        <dbReference type="PIRSR" id="PIRSR615500-1"/>
    </source>
</evidence>
<dbReference type="InterPro" id="IPR013783">
    <property type="entry name" value="Ig-like_fold"/>
</dbReference>
<gene>
    <name evidence="11" type="ORF">CRHIZ90672A_00005302</name>
</gene>
<evidence type="ECO:0000256" key="5">
    <source>
        <dbReference type="ARBA" id="ARBA00022825"/>
    </source>
</evidence>
<dbReference type="GO" id="GO:0004252">
    <property type="term" value="F:serine-type endopeptidase activity"/>
    <property type="evidence" value="ECO:0007669"/>
    <property type="project" value="UniProtKB-UniRule"/>
</dbReference>
<dbReference type="OrthoDB" id="10256524at2759"/>
<dbReference type="Pfam" id="PF00082">
    <property type="entry name" value="Peptidase_S8"/>
    <property type="match status" value="1"/>
</dbReference>
<evidence type="ECO:0000313" key="12">
    <source>
        <dbReference type="Proteomes" id="UP000696573"/>
    </source>
</evidence>
<dbReference type="PANTHER" id="PTHR43806:SF66">
    <property type="entry name" value="SERIN ENDOPEPTIDASE"/>
    <property type="match status" value="1"/>
</dbReference>
<feature type="signal peptide" evidence="8">
    <location>
        <begin position="1"/>
        <end position="23"/>
    </location>
</feature>
<dbReference type="Gene3D" id="3.40.50.200">
    <property type="entry name" value="Peptidase S8/S53 domain"/>
    <property type="match status" value="2"/>
</dbReference>
<keyword evidence="3 8" id="KW-0732">Signal</keyword>
<dbReference type="GO" id="GO:0006508">
    <property type="term" value="P:proteolysis"/>
    <property type="evidence" value="ECO:0007669"/>
    <property type="project" value="UniProtKB-KW"/>
</dbReference>
<comment type="similarity">
    <text evidence="1 7">Belongs to the peptidase S8 family.</text>
</comment>
<feature type="active site" description="Charge relay system" evidence="6 7">
    <location>
        <position position="151"/>
    </location>
</feature>
<evidence type="ECO:0000259" key="10">
    <source>
        <dbReference type="Pfam" id="PF06280"/>
    </source>
</evidence>
<dbReference type="PANTHER" id="PTHR43806">
    <property type="entry name" value="PEPTIDASE S8"/>
    <property type="match status" value="1"/>
</dbReference>
<dbReference type="PROSITE" id="PS00137">
    <property type="entry name" value="SUBTILASE_HIS"/>
    <property type="match status" value="1"/>
</dbReference>
<evidence type="ECO:0000256" key="1">
    <source>
        <dbReference type="ARBA" id="ARBA00011073"/>
    </source>
</evidence>
<keyword evidence="4 7" id="KW-0378">Hydrolase</keyword>
<dbReference type="PROSITE" id="PS51892">
    <property type="entry name" value="SUBTILASE"/>
    <property type="match status" value="1"/>
</dbReference>
<keyword evidence="2 7" id="KW-0645">Protease</keyword>
<dbReference type="InterPro" id="IPR015500">
    <property type="entry name" value="Peptidase_S8_subtilisin-rel"/>
</dbReference>
<keyword evidence="12" id="KW-1185">Reference proteome</keyword>
<reference evidence="11" key="1">
    <citation type="submission" date="2021-10" db="EMBL/GenBank/DDBJ databases">
        <authorList>
            <person name="Piombo E."/>
        </authorList>
    </citation>
    <scope>NUCLEOTIDE SEQUENCE</scope>
</reference>
<dbReference type="InterPro" id="IPR036852">
    <property type="entry name" value="Peptidase_S8/S53_dom_sf"/>
</dbReference>
<dbReference type="Pfam" id="PF06280">
    <property type="entry name" value="fn3_5"/>
    <property type="match status" value="1"/>
</dbReference>
<dbReference type="GO" id="GO:0016020">
    <property type="term" value="C:membrane"/>
    <property type="evidence" value="ECO:0007669"/>
    <property type="project" value="InterPro"/>
</dbReference>
<feature type="active site" description="Charge relay system" evidence="6 7">
    <location>
        <position position="190"/>
    </location>
</feature>
<feature type="chain" id="PRO_5040428480" evidence="8">
    <location>
        <begin position="24"/>
        <end position="880"/>
    </location>
</feature>
<organism evidence="11 12">
    <name type="scientific">Clonostachys rhizophaga</name>
    <dbReference type="NCBI Taxonomy" id="160324"/>
    <lineage>
        <taxon>Eukaryota</taxon>
        <taxon>Fungi</taxon>
        <taxon>Dikarya</taxon>
        <taxon>Ascomycota</taxon>
        <taxon>Pezizomycotina</taxon>
        <taxon>Sordariomycetes</taxon>
        <taxon>Hypocreomycetidae</taxon>
        <taxon>Hypocreales</taxon>
        <taxon>Bionectriaceae</taxon>
        <taxon>Clonostachys</taxon>
    </lineage>
</organism>
<dbReference type="AlphaFoldDB" id="A0A9N9YNQ1"/>